<dbReference type="EMBL" id="BKZV01000003">
    <property type="protein sequence ID" value="GER83907.1"/>
    <property type="molecule type" value="Genomic_DNA"/>
</dbReference>
<reference evidence="1 2" key="1">
    <citation type="journal article" date="2019" name="Int. J. Syst. Evol. Microbiol.">
        <title>Thermogemmatispora aurantia sp. nov. and Thermogemmatispora argillosa sp. nov., within the class Ktedonobacteria, and emended description of the genus Thermogemmatispora.</title>
        <authorList>
            <person name="Zheng Y."/>
            <person name="Wang C.M."/>
            <person name="Sakai Y."/>
            <person name="Abe K."/>
            <person name="Yokota A."/>
            <person name="Yabe S."/>
        </authorList>
    </citation>
    <scope>NUCLEOTIDE SEQUENCE [LARGE SCALE GENOMIC DNA]</scope>
    <source>
        <strain evidence="1 2">A1-2</strain>
    </source>
</reference>
<organism evidence="1 2">
    <name type="scientific">Thermogemmatispora aurantia</name>
    <dbReference type="NCBI Taxonomy" id="2045279"/>
    <lineage>
        <taxon>Bacteria</taxon>
        <taxon>Bacillati</taxon>
        <taxon>Chloroflexota</taxon>
        <taxon>Ktedonobacteria</taxon>
        <taxon>Thermogemmatisporales</taxon>
        <taxon>Thermogemmatisporaceae</taxon>
        <taxon>Thermogemmatispora</taxon>
    </lineage>
</organism>
<dbReference type="Proteomes" id="UP000334820">
    <property type="component" value="Unassembled WGS sequence"/>
</dbReference>
<name>A0A5J4KB00_9CHLR</name>
<sequence length="130" mass="14973">MTTLLTLQLGWLMMQRRLISARLDRRTVEGLTRRFLQKYGWDTLKPLIEEIVQSLFLRQFQREARNNLQRWVRLASSREVVRPLKCPTTLFPASDEELLFTEGVLFGSTPFRAALACTRTSAMPQASASA</sequence>
<gene>
    <name evidence="1" type="ORF">KTAU_25440</name>
</gene>
<proteinExistence type="predicted"/>
<dbReference type="AlphaFoldDB" id="A0A5J4KB00"/>
<accession>A0A5J4KB00</accession>
<comment type="caution">
    <text evidence="1">The sequence shown here is derived from an EMBL/GenBank/DDBJ whole genome shotgun (WGS) entry which is preliminary data.</text>
</comment>
<protein>
    <submittedName>
        <fullName evidence="1">Uncharacterized protein</fullName>
    </submittedName>
</protein>
<evidence type="ECO:0000313" key="2">
    <source>
        <dbReference type="Proteomes" id="UP000334820"/>
    </source>
</evidence>
<dbReference type="RefSeq" id="WP_151728599.1">
    <property type="nucleotide sequence ID" value="NZ_BKZV01000003.1"/>
</dbReference>
<keyword evidence="2" id="KW-1185">Reference proteome</keyword>
<evidence type="ECO:0000313" key="1">
    <source>
        <dbReference type="EMBL" id="GER83907.1"/>
    </source>
</evidence>